<feature type="domain" description="Peptidoglycan binding-like" evidence="1">
    <location>
        <begin position="27"/>
        <end position="81"/>
    </location>
</feature>
<organism evidence="2 3">
    <name type="scientific">Bacillus gobiensis</name>
    <dbReference type="NCBI Taxonomy" id="1441095"/>
    <lineage>
        <taxon>Bacteria</taxon>
        <taxon>Bacillati</taxon>
        <taxon>Bacillota</taxon>
        <taxon>Bacilli</taxon>
        <taxon>Bacillales</taxon>
        <taxon>Bacillaceae</taxon>
        <taxon>Bacillus</taxon>
    </lineage>
</organism>
<dbReference type="Pfam" id="PF01471">
    <property type="entry name" value="PG_binding_1"/>
    <property type="match status" value="2"/>
</dbReference>
<evidence type="ECO:0000259" key="1">
    <source>
        <dbReference type="Pfam" id="PF01471"/>
    </source>
</evidence>
<reference evidence="3" key="1">
    <citation type="submission" date="2015-08" db="EMBL/GenBank/DDBJ databases">
        <title>Genome sequencing project for genomic taxonomy and phylogenomics of Bacillus-like bacteria.</title>
        <authorList>
            <person name="Liu B."/>
            <person name="Wang J."/>
            <person name="Zhu Y."/>
            <person name="Liu G."/>
            <person name="Chen Q."/>
            <person name="Chen Z."/>
            <person name="Lan J."/>
            <person name="Che J."/>
            <person name="Ge C."/>
            <person name="Shi H."/>
            <person name="Pan Z."/>
            <person name="Liu X."/>
        </authorList>
    </citation>
    <scope>NUCLEOTIDE SEQUENCE [LARGE SCALE GENOMIC DNA]</scope>
    <source>
        <strain evidence="3">FJAT-4402</strain>
    </source>
</reference>
<protein>
    <recommendedName>
        <fullName evidence="1">Peptidoglycan binding-like domain-containing protein</fullName>
    </recommendedName>
</protein>
<proteinExistence type="predicted"/>
<dbReference type="Gene3D" id="1.10.101.10">
    <property type="entry name" value="PGBD-like superfamily/PGBD"/>
    <property type="match status" value="2"/>
</dbReference>
<reference evidence="2 3" key="2">
    <citation type="journal article" date="2016" name="Int. J. Syst. Evol. Microbiol.">
        <title>Bacillus gobiensis sp. nov., isolated from a soil sample.</title>
        <authorList>
            <person name="Liu B."/>
            <person name="Liu G.H."/>
            <person name="Cetin S."/>
            <person name="Schumann P."/>
            <person name="Pan Z.Z."/>
            <person name="Chen Q.Q."/>
        </authorList>
    </citation>
    <scope>NUCLEOTIDE SEQUENCE [LARGE SCALE GENOMIC DNA]</scope>
    <source>
        <strain evidence="2 3">FJAT-4402</strain>
    </source>
</reference>
<dbReference type="Proteomes" id="UP000067625">
    <property type="component" value="Chromosome"/>
</dbReference>
<dbReference type="STRING" id="1441095.AM592_11625"/>
<accession>A0A0M3R9W8</accession>
<evidence type="ECO:0000313" key="3">
    <source>
        <dbReference type="Proteomes" id="UP000067625"/>
    </source>
</evidence>
<evidence type="ECO:0000313" key="2">
    <source>
        <dbReference type="EMBL" id="ALC82162.1"/>
    </source>
</evidence>
<dbReference type="AlphaFoldDB" id="A0A0M3R9W8"/>
<dbReference type="PATRIC" id="fig|1441095.3.peg.2537"/>
<name>A0A0M3R9W8_9BACI</name>
<dbReference type="EMBL" id="CP012600">
    <property type="protein sequence ID" value="ALC82162.1"/>
    <property type="molecule type" value="Genomic_DNA"/>
</dbReference>
<dbReference type="SUPFAM" id="SSF47090">
    <property type="entry name" value="PGBD-like"/>
    <property type="match status" value="2"/>
</dbReference>
<sequence>MKVEAPKTAVKAATSNPEKVLRKGSKGVAVKGLQKKLIAAGFKLPRFGADGHYGDETVVAVKAFQKAVGISVDGIYGPDTDRKLDSYKKPVKKKSNASIVPYPGKLIRRGARGKNVERIQRAVGVQPDGIFGPQTEATVKAYQKRHGLSADGIVGPATWSKMF</sequence>
<dbReference type="InterPro" id="IPR002477">
    <property type="entry name" value="Peptidoglycan-bd-like"/>
</dbReference>
<feature type="domain" description="Peptidoglycan binding-like" evidence="1">
    <location>
        <begin position="126"/>
        <end position="162"/>
    </location>
</feature>
<gene>
    <name evidence="2" type="ORF">AM592_11625</name>
</gene>
<dbReference type="InterPro" id="IPR036365">
    <property type="entry name" value="PGBD-like_sf"/>
</dbReference>
<dbReference type="InterPro" id="IPR036366">
    <property type="entry name" value="PGBDSf"/>
</dbReference>
<keyword evidence="3" id="KW-1185">Reference proteome</keyword>